<sequence length="99" mass="11136">MVHDSLCERLSFLLLFGVTKRHLKSAIAASGKQSPPSSPPPQNGYPNGQFGLAIHQNDHQARRRFVEWAPKRDCRCSRWPSGIGIGSWLALSRVRAQYH</sequence>
<gene>
    <name evidence="2" type="ORF">TNCV_4974801</name>
</gene>
<reference evidence="2" key="1">
    <citation type="submission" date="2020-08" db="EMBL/GenBank/DDBJ databases">
        <title>Multicomponent nature underlies the extraordinary mechanical properties of spider dragline silk.</title>
        <authorList>
            <person name="Kono N."/>
            <person name="Nakamura H."/>
            <person name="Mori M."/>
            <person name="Yoshida Y."/>
            <person name="Ohtoshi R."/>
            <person name="Malay A.D."/>
            <person name="Moran D.A.P."/>
            <person name="Tomita M."/>
            <person name="Numata K."/>
            <person name="Arakawa K."/>
        </authorList>
    </citation>
    <scope>NUCLEOTIDE SEQUENCE</scope>
</reference>
<evidence type="ECO:0000313" key="2">
    <source>
        <dbReference type="EMBL" id="GFY11980.1"/>
    </source>
</evidence>
<comment type="caution">
    <text evidence="2">The sequence shown here is derived from an EMBL/GenBank/DDBJ whole genome shotgun (WGS) entry which is preliminary data.</text>
</comment>
<organism evidence="2 3">
    <name type="scientific">Trichonephila clavipes</name>
    <name type="common">Golden silk orbweaver</name>
    <name type="synonym">Nephila clavipes</name>
    <dbReference type="NCBI Taxonomy" id="2585209"/>
    <lineage>
        <taxon>Eukaryota</taxon>
        <taxon>Metazoa</taxon>
        <taxon>Ecdysozoa</taxon>
        <taxon>Arthropoda</taxon>
        <taxon>Chelicerata</taxon>
        <taxon>Arachnida</taxon>
        <taxon>Araneae</taxon>
        <taxon>Araneomorphae</taxon>
        <taxon>Entelegynae</taxon>
        <taxon>Araneoidea</taxon>
        <taxon>Nephilidae</taxon>
        <taxon>Trichonephila</taxon>
    </lineage>
</organism>
<dbReference type="AlphaFoldDB" id="A0A8X6SIE4"/>
<feature type="region of interest" description="Disordered" evidence="1">
    <location>
        <begin position="27"/>
        <end position="51"/>
    </location>
</feature>
<protein>
    <submittedName>
        <fullName evidence="2">Uncharacterized protein</fullName>
    </submittedName>
</protein>
<keyword evidence="3" id="KW-1185">Reference proteome</keyword>
<name>A0A8X6SIE4_TRICX</name>
<dbReference type="EMBL" id="BMAU01021309">
    <property type="protein sequence ID" value="GFY11980.1"/>
    <property type="molecule type" value="Genomic_DNA"/>
</dbReference>
<evidence type="ECO:0000313" key="3">
    <source>
        <dbReference type="Proteomes" id="UP000887159"/>
    </source>
</evidence>
<dbReference type="Proteomes" id="UP000887159">
    <property type="component" value="Unassembled WGS sequence"/>
</dbReference>
<evidence type="ECO:0000256" key="1">
    <source>
        <dbReference type="SAM" id="MobiDB-lite"/>
    </source>
</evidence>
<accession>A0A8X6SIE4</accession>
<proteinExistence type="predicted"/>